<sequence length="418" mass="48649">MENLTREQEVAYHSATHCHICEEPFAQDETRVRDHCHLTGRYRGPAHSNCNLNYKESYTIPIVFHNLSGYDSHFIIKELASNFKGTIELLPITKEKYISFTKNVNEADAVFRNYVKLRFIDSLRFLSSSLDKLASFLSKDKLKILRSEFSNLSIEDFDLLTRKGVFSYEYVDCVEKLQDTRLPPRESFYSSLTGDTISDSDYAHAENIWQRFAIQTLGEYSDLYLKTDVLLLADIFENFRDSCITSYGLNEAYYYTLPGFTWDAMLKHTRINFELLTDIDMVMFIERGIRGGLSQCSNRYASANNKYMESYDPSKPSSYLTYFDVNNLYGWAMSQPLPYADFQWVDDVSNFDVNAIAPDSSTGYILEVDLEYPQHLHDAHTDLPFCPMRDKSPGKRQDKLLATLYDKERYVIHYRNLQ</sequence>
<comment type="similarity">
    <text evidence="1">Belongs to the DNA polymerase type-B family.</text>
</comment>
<evidence type="ECO:0000313" key="12">
    <source>
        <dbReference type="Proteomes" id="UP000279307"/>
    </source>
</evidence>
<evidence type="ECO:0000313" key="11">
    <source>
        <dbReference type="EMBL" id="RLU19786.1"/>
    </source>
</evidence>
<evidence type="ECO:0000256" key="8">
    <source>
        <dbReference type="ARBA" id="ARBA00049244"/>
    </source>
</evidence>
<dbReference type="InterPro" id="IPR043502">
    <property type="entry name" value="DNA/RNA_pol_sf"/>
</dbReference>
<reference evidence="11 12" key="1">
    <citation type="journal article" date="2018" name="Genome Res.">
        <title>The genomic architecture and molecular evolution of ant odorant receptors.</title>
        <authorList>
            <person name="McKenzie S.K."/>
            <person name="Kronauer D.J.C."/>
        </authorList>
    </citation>
    <scope>NUCLEOTIDE SEQUENCE [LARGE SCALE GENOMIC DNA]</scope>
    <source>
        <strain evidence="11">Clonal line C1</strain>
    </source>
</reference>
<dbReference type="GO" id="GO:0042575">
    <property type="term" value="C:DNA polymerase complex"/>
    <property type="evidence" value="ECO:0007669"/>
    <property type="project" value="UniProtKB-ARBA"/>
</dbReference>
<dbReference type="EMBL" id="QOIP01000008">
    <property type="protein sequence ID" value="RLU19565.1"/>
    <property type="molecule type" value="Genomic_DNA"/>
</dbReference>
<evidence type="ECO:0000256" key="4">
    <source>
        <dbReference type="ARBA" id="ARBA00022695"/>
    </source>
</evidence>
<dbReference type="GO" id="GO:0003677">
    <property type="term" value="F:DNA binding"/>
    <property type="evidence" value="ECO:0007669"/>
    <property type="project" value="UniProtKB-KW"/>
</dbReference>
<dbReference type="InterPro" id="IPR004211">
    <property type="entry name" value="Endonuclease_7"/>
</dbReference>
<dbReference type="Pfam" id="PF02945">
    <property type="entry name" value="Endonuclease_7"/>
    <property type="match status" value="1"/>
</dbReference>
<evidence type="ECO:0000256" key="3">
    <source>
        <dbReference type="ARBA" id="ARBA00022679"/>
    </source>
</evidence>
<evidence type="ECO:0000256" key="2">
    <source>
        <dbReference type="ARBA" id="ARBA00012417"/>
    </source>
</evidence>
<keyword evidence="6" id="KW-0239">DNA-directed DNA polymerase</keyword>
<dbReference type="SUPFAM" id="SSF54060">
    <property type="entry name" value="His-Me finger endonucleases"/>
    <property type="match status" value="1"/>
</dbReference>
<dbReference type="InterPro" id="IPR044925">
    <property type="entry name" value="His-Me_finger_sf"/>
</dbReference>
<dbReference type="PANTHER" id="PTHR31511">
    <property type="entry name" value="PROTEIN CBG23764"/>
    <property type="match status" value="1"/>
</dbReference>
<keyword evidence="4" id="KW-0548">Nucleotidyltransferase</keyword>
<evidence type="ECO:0000313" key="10">
    <source>
        <dbReference type="EMBL" id="RLU19565.1"/>
    </source>
</evidence>
<dbReference type="InterPro" id="IPR004868">
    <property type="entry name" value="DNA-dir_DNA_pol_B_mt/vir"/>
</dbReference>
<dbReference type="SUPFAM" id="SSF53098">
    <property type="entry name" value="Ribonuclease H-like"/>
    <property type="match status" value="1"/>
</dbReference>
<accession>A0A3L8DHI4</accession>
<dbReference type="OrthoDB" id="414982at2759"/>
<dbReference type="EC" id="2.7.7.7" evidence="2"/>
<feature type="domain" description="DNA-directed DNA polymerase family B mitochondria/virus" evidence="9">
    <location>
        <begin position="61"/>
        <end position="389"/>
    </location>
</feature>
<dbReference type="SUPFAM" id="SSF56672">
    <property type="entry name" value="DNA/RNA polymerases"/>
    <property type="match status" value="1"/>
</dbReference>
<evidence type="ECO:0000256" key="5">
    <source>
        <dbReference type="ARBA" id="ARBA00022705"/>
    </source>
</evidence>
<dbReference type="GO" id="GO:0000166">
    <property type="term" value="F:nucleotide binding"/>
    <property type="evidence" value="ECO:0007669"/>
    <property type="project" value="InterPro"/>
</dbReference>
<dbReference type="PANTHER" id="PTHR31511:SF12">
    <property type="entry name" value="RHO TERMINATION FACTOR N-TERMINAL DOMAIN-CONTAINING PROTEIN"/>
    <property type="match status" value="1"/>
</dbReference>
<evidence type="ECO:0000256" key="7">
    <source>
        <dbReference type="ARBA" id="ARBA00023125"/>
    </source>
</evidence>
<dbReference type="EMBL" id="QOIP01000008">
    <property type="protein sequence ID" value="RLU19786.1"/>
    <property type="molecule type" value="Genomic_DNA"/>
</dbReference>
<evidence type="ECO:0000256" key="1">
    <source>
        <dbReference type="ARBA" id="ARBA00005755"/>
    </source>
</evidence>
<dbReference type="GO" id="GO:0006260">
    <property type="term" value="P:DNA replication"/>
    <property type="evidence" value="ECO:0007669"/>
    <property type="project" value="UniProtKB-KW"/>
</dbReference>
<proteinExistence type="inferred from homology"/>
<dbReference type="GO" id="GO:0003887">
    <property type="term" value="F:DNA-directed DNA polymerase activity"/>
    <property type="evidence" value="ECO:0007669"/>
    <property type="project" value="UniProtKB-KW"/>
</dbReference>
<dbReference type="Gene3D" id="3.30.420.10">
    <property type="entry name" value="Ribonuclease H-like superfamily/Ribonuclease H"/>
    <property type="match status" value="1"/>
</dbReference>
<organism evidence="11 12">
    <name type="scientific">Ooceraea biroi</name>
    <name type="common">Clonal raider ant</name>
    <name type="synonym">Cerapachys biroi</name>
    <dbReference type="NCBI Taxonomy" id="2015173"/>
    <lineage>
        <taxon>Eukaryota</taxon>
        <taxon>Metazoa</taxon>
        <taxon>Ecdysozoa</taxon>
        <taxon>Arthropoda</taxon>
        <taxon>Hexapoda</taxon>
        <taxon>Insecta</taxon>
        <taxon>Pterygota</taxon>
        <taxon>Neoptera</taxon>
        <taxon>Endopterygota</taxon>
        <taxon>Hymenoptera</taxon>
        <taxon>Apocrita</taxon>
        <taxon>Aculeata</taxon>
        <taxon>Formicoidea</taxon>
        <taxon>Formicidae</taxon>
        <taxon>Dorylinae</taxon>
        <taxon>Ooceraea</taxon>
    </lineage>
</organism>
<dbReference type="InterPro" id="IPR036397">
    <property type="entry name" value="RNaseH_sf"/>
</dbReference>
<keyword evidence="5" id="KW-0235">DNA replication</keyword>
<reference evidence="11" key="2">
    <citation type="submission" date="2018-07" db="EMBL/GenBank/DDBJ databases">
        <authorList>
            <person name="Mckenzie S.K."/>
            <person name="Kronauer D.J.C."/>
        </authorList>
    </citation>
    <scope>NUCLEOTIDE SEQUENCE</scope>
    <source>
        <strain evidence="11">Clonal line C1</strain>
    </source>
</reference>
<keyword evidence="3" id="KW-0808">Transferase</keyword>
<dbReference type="Pfam" id="PF03175">
    <property type="entry name" value="DNA_pol_B_2"/>
    <property type="match status" value="1"/>
</dbReference>
<evidence type="ECO:0000256" key="6">
    <source>
        <dbReference type="ARBA" id="ARBA00022932"/>
    </source>
</evidence>
<comment type="catalytic activity">
    <reaction evidence="8">
        <text>DNA(n) + a 2'-deoxyribonucleoside 5'-triphosphate = DNA(n+1) + diphosphate</text>
        <dbReference type="Rhea" id="RHEA:22508"/>
        <dbReference type="Rhea" id="RHEA-COMP:17339"/>
        <dbReference type="Rhea" id="RHEA-COMP:17340"/>
        <dbReference type="ChEBI" id="CHEBI:33019"/>
        <dbReference type="ChEBI" id="CHEBI:61560"/>
        <dbReference type="ChEBI" id="CHEBI:173112"/>
        <dbReference type="EC" id="2.7.7.7"/>
    </reaction>
</comment>
<dbReference type="AlphaFoldDB" id="A0A3L8DHI4"/>
<dbReference type="Proteomes" id="UP000279307">
    <property type="component" value="Chromosome 8"/>
</dbReference>
<evidence type="ECO:0000259" key="9">
    <source>
        <dbReference type="Pfam" id="PF03175"/>
    </source>
</evidence>
<gene>
    <name evidence="10" type="ORF">DMN91_008122</name>
    <name evidence="11" type="ORF">DMN91_008345</name>
</gene>
<protein>
    <recommendedName>
        <fullName evidence="2">DNA-directed DNA polymerase</fullName>
        <ecNumber evidence="2">2.7.7.7</ecNumber>
    </recommendedName>
</protein>
<name>A0A3L8DHI4_OOCBI</name>
<dbReference type="InterPro" id="IPR012337">
    <property type="entry name" value="RNaseH-like_sf"/>
</dbReference>
<keyword evidence="7" id="KW-0238">DNA-binding</keyword>
<comment type="caution">
    <text evidence="11">The sequence shown here is derived from an EMBL/GenBank/DDBJ whole genome shotgun (WGS) entry which is preliminary data.</text>
</comment>